<dbReference type="InterPro" id="IPR002110">
    <property type="entry name" value="Ankyrin_rpt"/>
</dbReference>
<dbReference type="GO" id="GO:0071356">
    <property type="term" value="P:cellular response to tumor necrosis factor"/>
    <property type="evidence" value="ECO:0007669"/>
    <property type="project" value="TreeGrafter"/>
</dbReference>
<dbReference type="PROSITE" id="PS50297">
    <property type="entry name" value="ANK_REP_REGION"/>
    <property type="match status" value="2"/>
</dbReference>
<proteinExistence type="predicted"/>
<reference evidence="4" key="1">
    <citation type="submission" date="2015-04" db="EMBL/GenBank/DDBJ databases">
        <title>The genome sequence of the plant pathogenic Rhizarian Plasmodiophora brassicae reveals insights in its biotrophic life cycle and the origin of chitin synthesis.</title>
        <authorList>
            <person name="Schwelm A."/>
            <person name="Fogelqvist J."/>
            <person name="Knaust A."/>
            <person name="Julke S."/>
            <person name="Lilja T."/>
            <person name="Dhandapani V."/>
            <person name="Bonilla-Rosso G."/>
            <person name="Karlsson M."/>
            <person name="Shevchenko A."/>
            <person name="Choi S.R."/>
            <person name="Kim H.G."/>
            <person name="Park J.Y."/>
            <person name="Lim Y.P."/>
            <person name="Ludwig-Muller J."/>
            <person name="Dixelius C."/>
        </authorList>
    </citation>
    <scope>NUCLEOTIDE SEQUENCE</scope>
    <source>
        <tissue evidence="4">Potato root galls</tissue>
    </source>
</reference>
<dbReference type="SMART" id="SM00248">
    <property type="entry name" value="ANK"/>
    <property type="match status" value="5"/>
</dbReference>
<dbReference type="PANTHER" id="PTHR46680">
    <property type="entry name" value="NF-KAPPA-B INHIBITOR ALPHA"/>
    <property type="match status" value="1"/>
</dbReference>
<feature type="non-terminal residue" evidence="4">
    <location>
        <position position="1"/>
    </location>
</feature>
<dbReference type="Pfam" id="PF13857">
    <property type="entry name" value="Ank_5"/>
    <property type="match status" value="1"/>
</dbReference>
<evidence type="ECO:0000256" key="2">
    <source>
        <dbReference type="ARBA" id="ARBA00023043"/>
    </source>
</evidence>
<dbReference type="EMBL" id="HACM01006865">
    <property type="protein sequence ID" value="CRZ07307.1"/>
    <property type="molecule type" value="Transcribed_RNA"/>
</dbReference>
<dbReference type="SUPFAM" id="SSF48403">
    <property type="entry name" value="Ankyrin repeat"/>
    <property type="match status" value="1"/>
</dbReference>
<dbReference type="InterPro" id="IPR051070">
    <property type="entry name" value="NF-kappa-B_inhibitor"/>
</dbReference>
<name>A0A0H5R041_9EUKA</name>
<accession>A0A0H5R041</accession>
<evidence type="ECO:0000313" key="4">
    <source>
        <dbReference type="EMBL" id="CRZ07307.1"/>
    </source>
</evidence>
<dbReference type="InterPro" id="IPR036770">
    <property type="entry name" value="Ankyrin_rpt-contain_sf"/>
</dbReference>
<feature type="repeat" description="ANK" evidence="3">
    <location>
        <begin position="91"/>
        <end position="123"/>
    </location>
</feature>
<organism evidence="4">
    <name type="scientific">Spongospora subterranea</name>
    <dbReference type="NCBI Taxonomy" id="70186"/>
    <lineage>
        <taxon>Eukaryota</taxon>
        <taxon>Sar</taxon>
        <taxon>Rhizaria</taxon>
        <taxon>Endomyxa</taxon>
        <taxon>Phytomyxea</taxon>
        <taxon>Plasmodiophorida</taxon>
        <taxon>Plasmodiophoridae</taxon>
        <taxon>Spongospora</taxon>
    </lineage>
</organism>
<protein>
    <submittedName>
        <fullName evidence="4">Uncharacterized protein</fullName>
    </submittedName>
</protein>
<evidence type="ECO:0000256" key="1">
    <source>
        <dbReference type="ARBA" id="ARBA00022737"/>
    </source>
</evidence>
<feature type="repeat" description="ANK" evidence="3">
    <location>
        <begin position="256"/>
        <end position="288"/>
    </location>
</feature>
<keyword evidence="2 3" id="KW-0040">ANK repeat</keyword>
<evidence type="ECO:0000256" key="3">
    <source>
        <dbReference type="PROSITE-ProRule" id="PRU00023"/>
    </source>
</evidence>
<dbReference type="GO" id="GO:0005829">
    <property type="term" value="C:cytosol"/>
    <property type="evidence" value="ECO:0007669"/>
    <property type="project" value="TreeGrafter"/>
</dbReference>
<dbReference type="AlphaFoldDB" id="A0A0H5R041"/>
<dbReference type="Gene3D" id="1.25.40.20">
    <property type="entry name" value="Ankyrin repeat-containing domain"/>
    <property type="match status" value="3"/>
</dbReference>
<dbReference type="GO" id="GO:0051059">
    <property type="term" value="F:NF-kappaB binding"/>
    <property type="evidence" value="ECO:0007669"/>
    <property type="project" value="TreeGrafter"/>
</dbReference>
<keyword evidence="1" id="KW-0677">Repeat</keyword>
<sequence length="328" mass="36922">KCRRDVVVNKLLDKGADPTIADNNGNTALHLAVKKFLSNETIIRMIEAARRKTINAVGQNGMTKWCKRKLDHHDPDRDPASPHIFNFQNHEGQTMFFLAVYFARAEIAQVLLKNGADPTITDIDGNTALHLAMKEEGSGWTVIEMFMAAMTKTVSTDGDDGDCLLHIANGRSRDEVVEQLSIGGTDPHALHWASKDVLFSSVIRQMITPSRFRFVMKNEGQTPVEKFRRSLIRTFRKMRQFFYVSCSLIINIQNHKEETALYLAVSDQRPAVVEVLLKLGADRTIKTNGQTALELAKQMEAANKYRFAAEIVKLLSMINTTTGFTYFT</sequence>
<dbReference type="PROSITE" id="PS50088">
    <property type="entry name" value="ANK_REPEAT"/>
    <property type="match status" value="2"/>
</dbReference>
<dbReference type="PANTHER" id="PTHR46680:SF3">
    <property type="entry name" value="NF-KAPPA-B INHIBITOR CACTUS"/>
    <property type="match status" value="1"/>
</dbReference>
<dbReference type="Pfam" id="PF12796">
    <property type="entry name" value="Ank_2"/>
    <property type="match status" value="1"/>
</dbReference>